<gene>
    <name evidence="1" type="ORF">L1987_32649</name>
</gene>
<evidence type="ECO:0000313" key="2">
    <source>
        <dbReference type="Proteomes" id="UP001056120"/>
    </source>
</evidence>
<keyword evidence="2" id="KW-1185">Reference proteome</keyword>
<comment type="caution">
    <text evidence="1">The sequence shown here is derived from an EMBL/GenBank/DDBJ whole genome shotgun (WGS) entry which is preliminary data.</text>
</comment>
<dbReference type="EMBL" id="CM042028">
    <property type="protein sequence ID" value="KAI3797393.1"/>
    <property type="molecule type" value="Genomic_DNA"/>
</dbReference>
<proteinExistence type="predicted"/>
<name>A0ACB9HN61_9ASTR</name>
<sequence length="138" mass="15736">MGTPTPNRANARFSHTPESKTPKERKSLPEFLDQATASLKQLKERVEILKVRKEELEKEVNHDGESSNNQPRLQVVRVTESMDMNLEVNLILMVNNKRVVPFEVLRVIEQGGAEITNSSFCTVGHHIYWTIHAQAFQA</sequence>
<dbReference type="Proteomes" id="UP001056120">
    <property type="component" value="Linkage Group LG11"/>
</dbReference>
<reference evidence="1 2" key="2">
    <citation type="journal article" date="2022" name="Mol. Ecol. Resour.">
        <title>The genomes of chicory, endive, great burdock and yacon provide insights into Asteraceae paleo-polyploidization history and plant inulin production.</title>
        <authorList>
            <person name="Fan W."/>
            <person name="Wang S."/>
            <person name="Wang H."/>
            <person name="Wang A."/>
            <person name="Jiang F."/>
            <person name="Liu H."/>
            <person name="Zhao H."/>
            <person name="Xu D."/>
            <person name="Zhang Y."/>
        </authorList>
    </citation>
    <scope>NUCLEOTIDE SEQUENCE [LARGE SCALE GENOMIC DNA]</scope>
    <source>
        <strain evidence="2">cv. Yunnan</strain>
        <tissue evidence="1">Leaves</tissue>
    </source>
</reference>
<protein>
    <submittedName>
        <fullName evidence="1">Uncharacterized protein</fullName>
    </submittedName>
</protein>
<organism evidence="1 2">
    <name type="scientific">Smallanthus sonchifolius</name>
    <dbReference type="NCBI Taxonomy" id="185202"/>
    <lineage>
        <taxon>Eukaryota</taxon>
        <taxon>Viridiplantae</taxon>
        <taxon>Streptophyta</taxon>
        <taxon>Embryophyta</taxon>
        <taxon>Tracheophyta</taxon>
        <taxon>Spermatophyta</taxon>
        <taxon>Magnoliopsida</taxon>
        <taxon>eudicotyledons</taxon>
        <taxon>Gunneridae</taxon>
        <taxon>Pentapetalae</taxon>
        <taxon>asterids</taxon>
        <taxon>campanulids</taxon>
        <taxon>Asterales</taxon>
        <taxon>Asteraceae</taxon>
        <taxon>Asteroideae</taxon>
        <taxon>Heliantheae alliance</taxon>
        <taxon>Millerieae</taxon>
        <taxon>Smallanthus</taxon>
    </lineage>
</organism>
<evidence type="ECO:0000313" key="1">
    <source>
        <dbReference type="EMBL" id="KAI3797393.1"/>
    </source>
</evidence>
<accession>A0ACB9HN61</accession>
<reference evidence="2" key="1">
    <citation type="journal article" date="2022" name="Mol. Ecol. Resour.">
        <title>The genomes of chicory, endive, great burdock and yacon provide insights into Asteraceae palaeo-polyploidization history and plant inulin production.</title>
        <authorList>
            <person name="Fan W."/>
            <person name="Wang S."/>
            <person name="Wang H."/>
            <person name="Wang A."/>
            <person name="Jiang F."/>
            <person name="Liu H."/>
            <person name="Zhao H."/>
            <person name="Xu D."/>
            <person name="Zhang Y."/>
        </authorList>
    </citation>
    <scope>NUCLEOTIDE SEQUENCE [LARGE SCALE GENOMIC DNA]</scope>
    <source>
        <strain evidence="2">cv. Yunnan</strain>
    </source>
</reference>